<name>A0ACB9SJ88_HOLOL</name>
<protein>
    <submittedName>
        <fullName evidence="1">Zinc finger phd-type</fullName>
    </submittedName>
</protein>
<sequence length="235" mass="26318">MSISNIQSGFKSTGIFPFDPSVIPEVAFAPSMLTFRSLDETIEQKNGNDSSGDELPLSPPISVKKDTLDEKANDTKTSLSKKETESVAREHDTTSKSPKIKVLDITVIKPPPDEANCNTNKFRQLLPTPDFVIRRQVTPRRKAINYKAQLLKRDLFSERSSPKPTKTKQKLTNSEHASQNCRKGSDISDWMCSICAEKRVEDMRRCAVCHSWVHEDCVGLTADDVEEFVCPNCSP</sequence>
<organism evidence="1 2">
    <name type="scientific">Holotrichia oblita</name>
    <name type="common">Chafer beetle</name>
    <dbReference type="NCBI Taxonomy" id="644536"/>
    <lineage>
        <taxon>Eukaryota</taxon>
        <taxon>Metazoa</taxon>
        <taxon>Ecdysozoa</taxon>
        <taxon>Arthropoda</taxon>
        <taxon>Hexapoda</taxon>
        <taxon>Insecta</taxon>
        <taxon>Pterygota</taxon>
        <taxon>Neoptera</taxon>
        <taxon>Endopterygota</taxon>
        <taxon>Coleoptera</taxon>
        <taxon>Polyphaga</taxon>
        <taxon>Scarabaeiformia</taxon>
        <taxon>Scarabaeidae</taxon>
        <taxon>Melolonthinae</taxon>
        <taxon>Holotrichia</taxon>
    </lineage>
</organism>
<evidence type="ECO:0000313" key="1">
    <source>
        <dbReference type="EMBL" id="KAI4455369.1"/>
    </source>
</evidence>
<dbReference type="EMBL" id="CM043023">
    <property type="protein sequence ID" value="KAI4455369.1"/>
    <property type="molecule type" value="Genomic_DNA"/>
</dbReference>
<proteinExistence type="predicted"/>
<reference evidence="1" key="1">
    <citation type="submission" date="2022-04" db="EMBL/GenBank/DDBJ databases">
        <title>Chromosome-scale genome assembly of Holotrichia oblita Faldermann.</title>
        <authorList>
            <person name="Rongchong L."/>
        </authorList>
    </citation>
    <scope>NUCLEOTIDE SEQUENCE</scope>
    <source>
        <strain evidence="1">81SQS9</strain>
    </source>
</reference>
<comment type="caution">
    <text evidence="1">The sequence shown here is derived from an EMBL/GenBank/DDBJ whole genome shotgun (WGS) entry which is preliminary data.</text>
</comment>
<accession>A0ACB9SJ88</accession>
<evidence type="ECO:0000313" key="2">
    <source>
        <dbReference type="Proteomes" id="UP001056778"/>
    </source>
</evidence>
<gene>
    <name evidence="1" type="ORF">MML48_9g00004753</name>
</gene>
<dbReference type="Proteomes" id="UP001056778">
    <property type="component" value="Chromosome 9"/>
</dbReference>
<keyword evidence="2" id="KW-1185">Reference proteome</keyword>